<dbReference type="InterPro" id="IPR000847">
    <property type="entry name" value="LysR_HTH_N"/>
</dbReference>
<organism evidence="9 10">
    <name type="scientific">Mycolicibacterium hodleri</name>
    <dbReference type="NCBI Taxonomy" id="49897"/>
    <lineage>
        <taxon>Bacteria</taxon>
        <taxon>Bacillati</taxon>
        <taxon>Actinomycetota</taxon>
        <taxon>Actinomycetes</taxon>
        <taxon>Mycobacteriales</taxon>
        <taxon>Mycobacteriaceae</taxon>
        <taxon>Mycolicibacterium</taxon>
    </lineage>
</organism>
<evidence type="ECO:0000259" key="8">
    <source>
        <dbReference type="PROSITE" id="PS50931"/>
    </source>
</evidence>
<evidence type="ECO:0000313" key="9">
    <source>
        <dbReference type="EMBL" id="TQR84089.1"/>
    </source>
</evidence>
<evidence type="ECO:0000256" key="6">
    <source>
        <dbReference type="ARBA" id="ARBA00040885"/>
    </source>
</evidence>
<dbReference type="GO" id="GO:0032993">
    <property type="term" value="C:protein-DNA complex"/>
    <property type="evidence" value="ECO:0007669"/>
    <property type="project" value="TreeGrafter"/>
</dbReference>
<comment type="similarity">
    <text evidence="1">Belongs to the LysR transcriptional regulatory family.</text>
</comment>
<dbReference type="InterPro" id="IPR036388">
    <property type="entry name" value="WH-like_DNA-bd_sf"/>
</dbReference>
<evidence type="ECO:0000313" key="10">
    <source>
        <dbReference type="Proteomes" id="UP000315759"/>
    </source>
</evidence>
<dbReference type="SUPFAM" id="SSF46785">
    <property type="entry name" value="Winged helix' DNA-binding domain"/>
    <property type="match status" value="1"/>
</dbReference>
<keyword evidence="4" id="KW-0010">Activator</keyword>
<dbReference type="Gene3D" id="1.10.10.10">
    <property type="entry name" value="Winged helix-like DNA-binding domain superfamily/Winged helix DNA-binding domain"/>
    <property type="match status" value="1"/>
</dbReference>
<evidence type="ECO:0000256" key="2">
    <source>
        <dbReference type="ARBA" id="ARBA00023015"/>
    </source>
</evidence>
<keyword evidence="3" id="KW-0238">DNA-binding</keyword>
<dbReference type="PANTHER" id="PTHR30346">
    <property type="entry name" value="TRANSCRIPTIONAL DUAL REGULATOR HCAR-RELATED"/>
    <property type="match status" value="1"/>
</dbReference>
<feature type="domain" description="HTH lysR-type" evidence="8">
    <location>
        <begin position="4"/>
        <end position="61"/>
    </location>
</feature>
<evidence type="ECO:0000256" key="4">
    <source>
        <dbReference type="ARBA" id="ARBA00023159"/>
    </source>
</evidence>
<comment type="function">
    <text evidence="7">Required for the induction the katG gene for catalase. Involved in the response to hydrogen peroxide.</text>
</comment>
<dbReference type="GO" id="GO:0003700">
    <property type="term" value="F:DNA-binding transcription factor activity"/>
    <property type="evidence" value="ECO:0007669"/>
    <property type="project" value="InterPro"/>
</dbReference>
<name>A0A544VVU4_9MYCO</name>
<reference evidence="9 10" key="1">
    <citation type="submission" date="2018-10" db="EMBL/GenBank/DDBJ databases">
        <title>Draft genome of Mycobacterium hodleri strain B.</title>
        <authorList>
            <person name="Amande T.J."/>
            <person name="Mcgenity T.J."/>
        </authorList>
    </citation>
    <scope>NUCLEOTIDE SEQUENCE [LARGE SCALE GENOMIC DNA]</scope>
    <source>
        <strain evidence="9 10">B</strain>
    </source>
</reference>
<proteinExistence type="inferred from homology"/>
<keyword evidence="2" id="KW-0805">Transcription regulation</keyword>
<keyword evidence="5" id="KW-0804">Transcription</keyword>
<evidence type="ECO:0000256" key="1">
    <source>
        <dbReference type="ARBA" id="ARBA00009437"/>
    </source>
</evidence>
<dbReference type="InterPro" id="IPR036390">
    <property type="entry name" value="WH_DNA-bd_sf"/>
</dbReference>
<dbReference type="GO" id="GO:0003677">
    <property type="term" value="F:DNA binding"/>
    <property type="evidence" value="ECO:0007669"/>
    <property type="project" value="UniProtKB-KW"/>
</dbReference>
<evidence type="ECO:0000256" key="5">
    <source>
        <dbReference type="ARBA" id="ARBA00023163"/>
    </source>
</evidence>
<evidence type="ECO:0000256" key="3">
    <source>
        <dbReference type="ARBA" id="ARBA00023125"/>
    </source>
</evidence>
<dbReference type="InterPro" id="IPR005119">
    <property type="entry name" value="LysR_subst-bd"/>
</dbReference>
<dbReference type="Gene3D" id="3.40.190.10">
    <property type="entry name" value="Periplasmic binding protein-like II"/>
    <property type="match status" value="2"/>
</dbReference>
<sequence length="306" mass="31132">MDDMTLAGLRVVREVATLGSFTAAARSLGYSQPAISRQVAAMEAAAGVPLFVRNARGVSPSAAGAAVVARAGRILADVDSLRRDLDGLGDRLAGRVRLGVFPAAAAVLAPRAIARLAGDHPGLEVRLTEASTPALLREVRAGRVTVAVIGSGTGLEDYDLTGLAVRQVFAGDLCVAVPVGHRLGAAATVPVRALEGESWVVGEGHAGDPQFGAWPTLTDPVVALRTKGWQARLGLVAAGLGICLLPELAAPSVPEGVTTVRVEDPNWLGRVTLAVTRPTPGEAARAAVAALVAAGDGIRAEPGRSA</sequence>
<dbReference type="PRINTS" id="PR00039">
    <property type="entry name" value="HTHLYSR"/>
</dbReference>
<evidence type="ECO:0000256" key="7">
    <source>
        <dbReference type="ARBA" id="ARBA00056658"/>
    </source>
</evidence>
<dbReference type="EMBL" id="VIFX01000035">
    <property type="protein sequence ID" value="TQR84089.1"/>
    <property type="molecule type" value="Genomic_DNA"/>
</dbReference>
<dbReference type="Proteomes" id="UP000315759">
    <property type="component" value="Unassembled WGS sequence"/>
</dbReference>
<comment type="caution">
    <text evidence="9">The sequence shown here is derived from an EMBL/GenBank/DDBJ whole genome shotgun (WGS) entry which is preliminary data.</text>
</comment>
<dbReference type="FunFam" id="1.10.10.10:FF:000001">
    <property type="entry name" value="LysR family transcriptional regulator"/>
    <property type="match status" value="1"/>
</dbReference>
<dbReference type="Pfam" id="PF00126">
    <property type="entry name" value="HTH_1"/>
    <property type="match status" value="1"/>
</dbReference>
<dbReference type="PANTHER" id="PTHR30346:SF29">
    <property type="entry name" value="LYSR SUBSTRATE-BINDING"/>
    <property type="match status" value="1"/>
</dbReference>
<keyword evidence="10" id="KW-1185">Reference proteome</keyword>
<dbReference type="SUPFAM" id="SSF53850">
    <property type="entry name" value="Periplasmic binding protein-like II"/>
    <property type="match status" value="1"/>
</dbReference>
<dbReference type="RefSeq" id="WP_142554492.1">
    <property type="nucleotide sequence ID" value="NZ_VIFX01000035.1"/>
</dbReference>
<accession>A0A544VVU4</accession>
<dbReference type="Pfam" id="PF03466">
    <property type="entry name" value="LysR_substrate"/>
    <property type="match status" value="1"/>
</dbReference>
<dbReference type="AlphaFoldDB" id="A0A544VVU4"/>
<dbReference type="PROSITE" id="PS50931">
    <property type="entry name" value="HTH_LYSR"/>
    <property type="match status" value="1"/>
</dbReference>
<gene>
    <name evidence="9" type="ORF">D8S82_23960</name>
</gene>
<protein>
    <recommendedName>
        <fullName evidence="6">Probable hydrogen peroxide-inducible genes activator</fullName>
    </recommendedName>
</protein>